<keyword evidence="3" id="KW-0256">Endoplasmic reticulum</keyword>
<evidence type="ECO:0000256" key="2">
    <source>
        <dbReference type="ARBA" id="ARBA00022692"/>
    </source>
</evidence>
<evidence type="ECO:0000313" key="8">
    <source>
        <dbReference type="EMBL" id="GFY98244.1"/>
    </source>
</evidence>
<evidence type="ECO:0000259" key="7">
    <source>
        <dbReference type="Pfam" id="PF02453"/>
    </source>
</evidence>
<evidence type="ECO:0000256" key="6">
    <source>
        <dbReference type="SAM" id="Phobius"/>
    </source>
</evidence>
<name>A0A7J0FHR7_9ERIC</name>
<dbReference type="Proteomes" id="UP000585474">
    <property type="component" value="Unassembled WGS sequence"/>
</dbReference>
<protein>
    <submittedName>
        <fullName evidence="8">3beta-hydroxysteroid-dehydrogenase/ decarboxylase isoform 2</fullName>
    </submittedName>
</protein>
<keyword evidence="4 6" id="KW-1133">Transmembrane helix</keyword>
<keyword evidence="9" id="KW-1185">Reference proteome</keyword>
<evidence type="ECO:0000256" key="3">
    <source>
        <dbReference type="ARBA" id="ARBA00022824"/>
    </source>
</evidence>
<keyword evidence="2 6" id="KW-0812">Transmembrane</keyword>
<sequence>MFQGVCVVLSNLGWFFSLLILSFLGAISLQNLFIIGLPIAFVAFVVYEKKEEEIDRLVSEVFSFACKSKSEKVSVIEASATGYLLVSPSRGATFAMKTLWK</sequence>
<proteinExistence type="predicted"/>
<dbReference type="InterPro" id="IPR003388">
    <property type="entry name" value="Reticulon"/>
</dbReference>
<dbReference type="Pfam" id="PF02453">
    <property type="entry name" value="Reticulon"/>
    <property type="match status" value="1"/>
</dbReference>
<evidence type="ECO:0000256" key="1">
    <source>
        <dbReference type="ARBA" id="ARBA00004477"/>
    </source>
</evidence>
<dbReference type="EMBL" id="BJWL01000012">
    <property type="protein sequence ID" value="GFY98244.1"/>
    <property type="molecule type" value="Genomic_DNA"/>
</dbReference>
<comment type="subcellular location">
    <subcellularLocation>
        <location evidence="1">Endoplasmic reticulum membrane</location>
        <topology evidence="1">Multi-pass membrane protein</topology>
    </subcellularLocation>
</comment>
<evidence type="ECO:0000313" key="9">
    <source>
        <dbReference type="Proteomes" id="UP000585474"/>
    </source>
</evidence>
<accession>A0A7J0FHR7</accession>
<evidence type="ECO:0000256" key="4">
    <source>
        <dbReference type="ARBA" id="ARBA00022989"/>
    </source>
</evidence>
<dbReference type="OrthoDB" id="10058185at2759"/>
<organism evidence="8 9">
    <name type="scientific">Actinidia rufa</name>
    <dbReference type="NCBI Taxonomy" id="165716"/>
    <lineage>
        <taxon>Eukaryota</taxon>
        <taxon>Viridiplantae</taxon>
        <taxon>Streptophyta</taxon>
        <taxon>Embryophyta</taxon>
        <taxon>Tracheophyta</taxon>
        <taxon>Spermatophyta</taxon>
        <taxon>Magnoliopsida</taxon>
        <taxon>eudicotyledons</taxon>
        <taxon>Gunneridae</taxon>
        <taxon>Pentapetalae</taxon>
        <taxon>asterids</taxon>
        <taxon>Ericales</taxon>
        <taxon>Actinidiaceae</taxon>
        <taxon>Actinidia</taxon>
    </lineage>
</organism>
<reference evidence="8 9" key="1">
    <citation type="submission" date="2019-07" db="EMBL/GenBank/DDBJ databases">
        <title>De Novo Assembly of kiwifruit Actinidia rufa.</title>
        <authorList>
            <person name="Sugita-Konishi S."/>
            <person name="Sato K."/>
            <person name="Mori E."/>
            <person name="Abe Y."/>
            <person name="Kisaki G."/>
            <person name="Hamano K."/>
            <person name="Suezawa K."/>
            <person name="Otani M."/>
            <person name="Fukuda T."/>
            <person name="Manabe T."/>
            <person name="Gomi K."/>
            <person name="Tabuchi M."/>
            <person name="Akimitsu K."/>
            <person name="Kataoka I."/>
        </authorList>
    </citation>
    <scope>NUCLEOTIDE SEQUENCE [LARGE SCALE GENOMIC DNA]</scope>
    <source>
        <strain evidence="9">cv. Fuchu</strain>
    </source>
</reference>
<dbReference type="AlphaFoldDB" id="A0A7J0FHR7"/>
<gene>
    <name evidence="8" type="ORF">Acr_12g0007850</name>
</gene>
<feature type="transmembrane region" description="Helical" evidence="6">
    <location>
        <begin position="14"/>
        <end position="47"/>
    </location>
</feature>
<comment type="caution">
    <text evidence="8">The sequence shown here is derived from an EMBL/GenBank/DDBJ whole genome shotgun (WGS) entry which is preliminary data.</text>
</comment>
<keyword evidence="5 6" id="KW-0472">Membrane</keyword>
<dbReference type="GO" id="GO:0005789">
    <property type="term" value="C:endoplasmic reticulum membrane"/>
    <property type="evidence" value="ECO:0007669"/>
    <property type="project" value="UniProtKB-SubCell"/>
</dbReference>
<feature type="domain" description="Reticulon" evidence="7">
    <location>
        <begin position="12"/>
        <end position="60"/>
    </location>
</feature>
<evidence type="ECO:0000256" key="5">
    <source>
        <dbReference type="ARBA" id="ARBA00023136"/>
    </source>
</evidence>